<reference evidence="1 2" key="1">
    <citation type="journal article" date="2018" name="Front. Microbiol.">
        <title>Genome-Wide Analysis of Corynespora cassiicola Leaf Fall Disease Putative Effectors.</title>
        <authorList>
            <person name="Lopez D."/>
            <person name="Ribeiro S."/>
            <person name="Label P."/>
            <person name="Fumanal B."/>
            <person name="Venisse J.S."/>
            <person name="Kohler A."/>
            <person name="de Oliveira R.R."/>
            <person name="Labutti K."/>
            <person name="Lipzen A."/>
            <person name="Lail K."/>
            <person name="Bauer D."/>
            <person name="Ohm R.A."/>
            <person name="Barry K.W."/>
            <person name="Spatafora J."/>
            <person name="Grigoriev I.V."/>
            <person name="Martin F.M."/>
            <person name="Pujade-Renaud V."/>
        </authorList>
    </citation>
    <scope>NUCLEOTIDE SEQUENCE [LARGE SCALE GENOMIC DNA]</scope>
    <source>
        <strain evidence="1 2">Philippines</strain>
    </source>
</reference>
<proteinExistence type="predicted"/>
<dbReference type="Proteomes" id="UP000240883">
    <property type="component" value="Unassembled WGS sequence"/>
</dbReference>
<dbReference type="AlphaFoldDB" id="A0A2T2PBT7"/>
<accession>A0A2T2PBT7</accession>
<dbReference type="EMBL" id="KZ678128">
    <property type="protein sequence ID" value="PSN75110.1"/>
    <property type="molecule type" value="Genomic_DNA"/>
</dbReference>
<evidence type="ECO:0000313" key="2">
    <source>
        <dbReference type="Proteomes" id="UP000240883"/>
    </source>
</evidence>
<evidence type="ECO:0000313" key="1">
    <source>
        <dbReference type="EMBL" id="PSN75110.1"/>
    </source>
</evidence>
<keyword evidence="2" id="KW-1185">Reference proteome</keyword>
<sequence length="164" mass="18291">MCGAYLGAWRLRPREPLPGPHGPRTTRYRAYAKRASTGPFDLYTTGQIQASTSARETHGASIVHKNPPVRIAVRLTVRPELGLARLVSRVCLRRPGDAWPGAVRVPEIPRTGPRDALSVDVDLHTLTVFLREPHSFAPYWAAFGTRRLATMLPQRLWRPGRPAT</sequence>
<organism evidence="1 2">
    <name type="scientific">Corynespora cassiicola Philippines</name>
    <dbReference type="NCBI Taxonomy" id="1448308"/>
    <lineage>
        <taxon>Eukaryota</taxon>
        <taxon>Fungi</taxon>
        <taxon>Dikarya</taxon>
        <taxon>Ascomycota</taxon>
        <taxon>Pezizomycotina</taxon>
        <taxon>Dothideomycetes</taxon>
        <taxon>Pleosporomycetidae</taxon>
        <taxon>Pleosporales</taxon>
        <taxon>Corynesporascaceae</taxon>
        <taxon>Corynespora</taxon>
    </lineage>
</organism>
<name>A0A2T2PBT7_CORCC</name>
<protein>
    <submittedName>
        <fullName evidence="1">Uncharacterized protein</fullName>
    </submittedName>
</protein>
<gene>
    <name evidence="1" type="ORF">BS50DRAFT_581837</name>
</gene>